<reference evidence="2 3" key="1">
    <citation type="submission" date="2022-11" db="EMBL/GenBank/DDBJ databases">
        <title>Minimal conservation of predation-associated metabolite biosynthetic gene clusters underscores biosynthetic potential of Myxococcota including descriptions for ten novel species: Archangium lansinium sp. nov., Myxococcus landrumus sp. nov., Nannocystis bai.</title>
        <authorList>
            <person name="Ahearne A."/>
            <person name="Stevens C."/>
            <person name="Dowd S."/>
        </authorList>
    </citation>
    <scope>NUCLEOTIDE SEQUENCE [LARGE SCALE GENOMIC DNA]</scope>
    <source>
        <strain evidence="2 3">BB15-2</strain>
    </source>
</reference>
<comment type="caution">
    <text evidence="2">The sequence shown here is derived from an EMBL/GenBank/DDBJ whole genome shotgun (WGS) entry which is preliminary data.</text>
</comment>
<evidence type="ECO:0000313" key="3">
    <source>
        <dbReference type="Proteomes" id="UP001221686"/>
    </source>
</evidence>
<organism evidence="2 3">
    <name type="scientific">Nannocystis bainbridge</name>
    <dbReference type="NCBI Taxonomy" id="2995303"/>
    <lineage>
        <taxon>Bacteria</taxon>
        <taxon>Pseudomonadati</taxon>
        <taxon>Myxococcota</taxon>
        <taxon>Polyangia</taxon>
        <taxon>Nannocystales</taxon>
        <taxon>Nannocystaceae</taxon>
        <taxon>Nannocystis</taxon>
    </lineage>
</organism>
<dbReference type="EMBL" id="JAQNDL010000002">
    <property type="protein sequence ID" value="MDC0719079.1"/>
    <property type="molecule type" value="Genomic_DNA"/>
</dbReference>
<evidence type="ECO:0000313" key="2">
    <source>
        <dbReference type="EMBL" id="MDC0719079.1"/>
    </source>
</evidence>
<dbReference type="Proteomes" id="UP001221686">
    <property type="component" value="Unassembled WGS sequence"/>
</dbReference>
<evidence type="ECO:0000256" key="1">
    <source>
        <dbReference type="SAM" id="MobiDB-lite"/>
    </source>
</evidence>
<sequence length="206" mass="21820">MLLSVMTLACTPSEWDSDVSGHGLQEAGEAGTAETGGISESTGTGTNGDAVELEPWYGPWYALSDQFPVNVPASWENGGSAFGFTRFELRPDGATLRTESCAWGPHSYEYRPSGPVDGVILLEPAGGSHEFMPHGGIDRLFIEIGPDCDSLYLKQVGKDDAEVDFLTAAGEPLRRGELCLQKCAEAEGEQGLISDCGTAVPWGCEG</sequence>
<feature type="region of interest" description="Disordered" evidence="1">
    <location>
        <begin position="15"/>
        <end position="49"/>
    </location>
</feature>
<dbReference type="RefSeq" id="WP_272087591.1">
    <property type="nucleotide sequence ID" value="NZ_JAQNDL010000002.1"/>
</dbReference>
<keyword evidence="3" id="KW-1185">Reference proteome</keyword>
<gene>
    <name evidence="2" type="ORF">POL25_19395</name>
</gene>
<protein>
    <recommendedName>
        <fullName evidence="4">Lipoprotein</fullName>
    </recommendedName>
</protein>
<feature type="compositionally biased region" description="Low complexity" evidence="1">
    <location>
        <begin position="26"/>
        <end position="44"/>
    </location>
</feature>
<name>A0ABT5E179_9BACT</name>
<proteinExistence type="predicted"/>
<accession>A0ABT5E179</accession>
<evidence type="ECO:0008006" key="4">
    <source>
        <dbReference type="Google" id="ProtNLM"/>
    </source>
</evidence>